<dbReference type="Proteomes" id="UP001151760">
    <property type="component" value="Unassembled WGS sequence"/>
</dbReference>
<organism evidence="1 2">
    <name type="scientific">Tanacetum coccineum</name>
    <dbReference type="NCBI Taxonomy" id="301880"/>
    <lineage>
        <taxon>Eukaryota</taxon>
        <taxon>Viridiplantae</taxon>
        <taxon>Streptophyta</taxon>
        <taxon>Embryophyta</taxon>
        <taxon>Tracheophyta</taxon>
        <taxon>Spermatophyta</taxon>
        <taxon>Magnoliopsida</taxon>
        <taxon>eudicotyledons</taxon>
        <taxon>Gunneridae</taxon>
        <taxon>Pentapetalae</taxon>
        <taxon>asterids</taxon>
        <taxon>campanulids</taxon>
        <taxon>Asterales</taxon>
        <taxon>Asteraceae</taxon>
        <taxon>Asteroideae</taxon>
        <taxon>Anthemideae</taxon>
        <taxon>Anthemidinae</taxon>
        <taxon>Tanacetum</taxon>
    </lineage>
</organism>
<reference evidence="1" key="1">
    <citation type="journal article" date="2022" name="Int. J. Mol. Sci.">
        <title>Draft Genome of Tanacetum Coccineum: Genomic Comparison of Closely Related Tanacetum-Family Plants.</title>
        <authorList>
            <person name="Yamashiro T."/>
            <person name="Shiraishi A."/>
            <person name="Nakayama K."/>
            <person name="Satake H."/>
        </authorList>
    </citation>
    <scope>NUCLEOTIDE SEQUENCE</scope>
</reference>
<comment type="caution">
    <text evidence="1">The sequence shown here is derived from an EMBL/GenBank/DDBJ whole genome shotgun (WGS) entry which is preliminary data.</text>
</comment>
<accession>A0ABQ4WG91</accession>
<proteinExistence type="predicted"/>
<gene>
    <name evidence="1" type="ORF">Tco_0625247</name>
</gene>
<keyword evidence="2" id="KW-1185">Reference proteome</keyword>
<evidence type="ECO:0000313" key="2">
    <source>
        <dbReference type="Proteomes" id="UP001151760"/>
    </source>
</evidence>
<dbReference type="EMBL" id="BQNB010008616">
    <property type="protein sequence ID" value="GJS51885.1"/>
    <property type="molecule type" value="Genomic_DNA"/>
</dbReference>
<reference evidence="1" key="2">
    <citation type="submission" date="2022-01" db="EMBL/GenBank/DDBJ databases">
        <authorList>
            <person name="Yamashiro T."/>
            <person name="Shiraishi A."/>
            <person name="Satake H."/>
            <person name="Nakayama K."/>
        </authorList>
    </citation>
    <scope>NUCLEOTIDE SEQUENCE</scope>
</reference>
<name>A0ABQ4WG91_9ASTR</name>
<sequence>MRILSVVSVQVEKKAGYGYLKEIIVRLVDQNLYKFKEGDFLDLHLNDIEDMMLLIAQNKLFNLDYDVIVDFVIALKMFTRGLIVKNRVEDVQLVRKILRERLLNFKFGYNKGMSLREWTKKDKRHTSIMVNKIDDLLLKRRIRRSLELLVGGRKTEMDKRLLQRTV</sequence>
<evidence type="ECO:0000313" key="1">
    <source>
        <dbReference type="EMBL" id="GJS51885.1"/>
    </source>
</evidence>
<protein>
    <submittedName>
        <fullName evidence="1">Uncharacterized protein</fullName>
    </submittedName>
</protein>